<sequence>MEVAGIVSDALIAIAYFAIPCQIVYFSRFIRLEGRGVQFKSVIILFELFILLCGLSHLIKVWTADNSWLMTIVKVLTAIVSITTSALLVKLMPVVLKLPERLFVLEEELGLRIQNEQQLQAENSNLQKLRSITQSIRRTMHFQSICDIACIQLTNHFDMVGCCIFALDLPGTMTPNTAASPNSPTTPVNHATSPTSNGNNSDMALCLAEYSRLPPATSLSASSPSTGSSPPPSGTHLVVNPSGSSRQGKMTTAMSMGVLAALNAAGGGCVGVGATGVTKGMRIDLSRLVATWSKTGEWRRISATTMHGVFGISLPRSPTNKSRATLTRADSVPENPLGSGDGVALAESYKGKKDDDDEEIEIRVLATGRMDGSSPTSDRHGDANVIPEARYGTLAMMRVQGRRLIVLMMHEHEDVHASPGVVQDALGQVEIALDQSLQIEQEASRRSQMSVLETEKREAEALNGMKTVFLATISHELRTPMNAIIGFVDLLLTQYELSRDMRDILEIVSVSSSTLLNLVNDILDLSKLEFQGKQFTIEEAPLSILNVTEESVEVVYSQAERKSIKLNAILDHCVDLVLGDKLRVRQILVNLLSNAIKFTSQGSVTVTVSTKMPNTFLTLPPDHPDFARLMVPRKQRVLDYSNANVKDAPAASNGPRTQIYFQVCDTGIGVEQDKMHLLFEKFQQVDATIARRFHGTGLGLAITSRLVELHRGRVWVDSLPGVGTLFTIMLTFTPAPANVTQVPDEPAAPSLLSAASAHGSLAASADLSATSSTAPTIRIAVLDSCPIETRAIATLLKRMGCEAAAFESVAALVAAVEHDRAFESTRPLSAIVTEEDFVRALTGDDSQRLATLGLPVVTLVRIKSSSRMLIGEGLYRHTATKPLKLRTLEATLRGALEYHHNQWRRAQLGAGDSVTASQMASRDGLAKTVSAPDREAALLEVGVEPGSQAVSEAMLVPVPDAAATAEVPSGAALLAHNVTQVEAAAYEVPTSATRVAGGDSGPNSGHASPKTAAPRPLCPKQVDMLRRAEGGARPAPSTAHSSSTGLSPAARPEGKLNVAGAPVMNRSLASLAQPVLFPPARKSPIEAVRAGTAAVGSISQLIQNCGTGGAGDGGLRDTLSSLKVLVVDDNNINQMVAARTLKTLGIDKVDTANNGQEAVTYFETHPTVSIIFMDVSMPILDGLDATRAILARSSHAPPGQRRRAPFICAMTASALPEERNTCLSTGMHDFVPKPTRRQDLMQLLDRYFTWRAAQDEEEAKGSAPLGMGLLQPFLYVPPSSGKHDLQGQHP</sequence>
<dbReference type="InterPro" id="IPR058544">
    <property type="entry name" value="ETR1_N"/>
</dbReference>
<dbReference type="CDD" id="cd00082">
    <property type="entry name" value="HisKA"/>
    <property type="match status" value="1"/>
</dbReference>
<dbReference type="CDD" id="cd17546">
    <property type="entry name" value="REC_hyHK_CKI1_RcsC-like"/>
    <property type="match status" value="1"/>
</dbReference>
<dbReference type="InterPro" id="IPR003661">
    <property type="entry name" value="HisK_dim/P_dom"/>
</dbReference>
<evidence type="ECO:0008006" key="10">
    <source>
        <dbReference type="Google" id="ProtNLM"/>
    </source>
</evidence>
<evidence type="ECO:0000256" key="2">
    <source>
        <dbReference type="ARBA" id="ARBA00023012"/>
    </source>
</evidence>
<keyword evidence="2" id="KW-0902">Two-component regulatory system</keyword>
<feature type="transmembrane region" description="Helical" evidence="5">
    <location>
        <begin position="68"/>
        <end position="89"/>
    </location>
</feature>
<feature type="transmembrane region" description="Helical" evidence="5">
    <location>
        <begin position="42"/>
        <end position="62"/>
    </location>
</feature>
<dbReference type="Pfam" id="PF00072">
    <property type="entry name" value="Response_reg"/>
    <property type="match status" value="1"/>
</dbReference>
<dbReference type="SMART" id="SM00448">
    <property type="entry name" value="REC"/>
    <property type="match status" value="1"/>
</dbReference>
<gene>
    <name evidence="8" type="ORF">AMAG_07058</name>
</gene>
<dbReference type="Gene3D" id="3.40.50.2300">
    <property type="match status" value="1"/>
</dbReference>
<dbReference type="InterPro" id="IPR036890">
    <property type="entry name" value="HATPase_C_sf"/>
</dbReference>
<dbReference type="PANTHER" id="PTHR45339">
    <property type="entry name" value="HYBRID SIGNAL TRANSDUCTION HISTIDINE KINASE J"/>
    <property type="match status" value="1"/>
</dbReference>
<feature type="region of interest" description="Disordered" evidence="4">
    <location>
        <begin position="993"/>
        <end position="1017"/>
    </location>
</feature>
<dbReference type="PRINTS" id="PR00344">
    <property type="entry name" value="BCTRLSENSOR"/>
</dbReference>
<evidence type="ECO:0000313" key="9">
    <source>
        <dbReference type="Proteomes" id="UP000054350"/>
    </source>
</evidence>
<feature type="domain" description="Histidine kinase" evidence="6">
    <location>
        <begin position="472"/>
        <end position="734"/>
    </location>
</feature>
<evidence type="ECO:0000259" key="7">
    <source>
        <dbReference type="PROSITE" id="PS50110"/>
    </source>
</evidence>
<organism evidence="8 9">
    <name type="scientific">Allomyces macrogynus (strain ATCC 38327)</name>
    <name type="common">Allomyces javanicus var. macrogynus</name>
    <dbReference type="NCBI Taxonomy" id="578462"/>
    <lineage>
        <taxon>Eukaryota</taxon>
        <taxon>Fungi</taxon>
        <taxon>Fungi incertae sedis</taxon>
        <taxon>Blastocladiomycota</taxon>
        <taxon>Blastocladiomycetes</taxon>
        <taxon>Blastocladiales</taxon>
        <taxon>Blastocladiaceae</taxon>
        <taxon>Allomyces</taxon>
    </lineage>
</organism>
<keyword evidence="1 3" id="KW-0597">Phosphoprotein</keyword>
<feature type="region of interest" description="Disordered" evidence="4">
    <location>
        <begin position="1029"/>
        <end position="1054"/>
    </location>
</feature>
<feature type="region of interest" description="Disordered" evidence="4">
    <location>
        <begin position="216"/>
        <end position="249"/>
    </location>
</feature>
<feature type="modified residue" description="4-aspartylphosphate" evidence="3">
    <location>
        <position position="1174"/>
    </location>
</feature>
<evidence type="ECO:0000256" key="1">
    <source>
        <dbReference type="ARBA" id="ARBA00022553"/>
    </source>
</evidence>
<reference evidence="8 9" key="1">
    <citation type="submission" date="2009-11" db="EMBL/GenBank/DDBJ databases">
        <title>Annotation of Allomyces macrogynus ATCC 38327.</title>
        <authorList>
            <consortium name="The Broad Institute Genome Sequencing Platform"/>
            <person name="Russ C."/>
            <person name="Cuomo C."/>
            <person name="Burger G."/>
            <person name="Gray M.W."/>
            <person name="Holland P.W.H."/>
            <person name="King N."/>
            <person name="Lang F.B.F."/>
            <person name="Roger A.J."/>
            <person name="Ruiz-Trillo I."/>
            <person name="Young S.K."/>
            <person name="Zeng Q."/>
            <person name="Gargeya S."/>
            <person name="Fitzgerald M."/>
            <person name="Haas B."/>
            <person name="Abouelleil A."/>
            <person name="Alvarado L."/>
            <person name="Arachchi H.M."/>
            <person name="Berlin A."/>
            <person name="Chapman S.B."/>
            <person name="Gearin G."/>
            <person name="Goldberg J."/>
            <person name="Griggs A."/>
            <person name="Gujja S."/>
            <person name="Hansen M."/>
            <person name="Heiman D."/>
            <person name="Howarth C."/>
            <person name="Larimer J."/>
            <person name="Lui A."/>
            <person name="MacDonald P.J.P."/>
            <person name="McCowen C."/>
            <person name="Montmayeur A."/>
            <person name="Murphy C."/>
            <person name="Neiman D."/>
            <person name="Pearson M."/>
            <person name="Priest M."/>
            <person name="Roberts A."/>
            <person name="Saif S."/>
            <person name="Shea T."/>
            <person name="Sisk P."/>
            <person name="Stolte C."/>
            <person name="Sykes S."/>
            <person name="Wortman J."/>
            <person name="Nusbaum C."/>
            <person name="Birren B."/>
        </authorList>
    </citation>
    <scope>NUCLEOTIDE SEQUENCE [LARGE SCALE GENOMIC DNA]</scope>
    <source>
        <strain evidence="8 9">ATCC 38327</strain>
    </source>
</reference>
<dbReference type="OMA" id="VIPEARY"/>
<name>A0A0L0SFU1_ALLM3</name>
<evidence type="ECO:0000256" key="3">
    <source>
        <dbReference type="PROSITE-ProRule" id="PRU00169"/>
    </source>
</evidence>
<dbReference type="OrthoDB" id="60033at2759"/>
<feature type="region of interest" description="Disordered" evidence="4">
    <location>
        <begin position="176"/>
        <end position="198"/>
    </location>
</feature>
<feature type="transmembrane region" description="Helical" evidence="5">
    <location>
        <begin position="256"/>
        <end position="277"/>
    </location>
</feature>
<feature type="transmembrane region" description="Helical" evidence="5">
    <location>
        <begin position="6"/>
        <end position="30"/>
    </location>
</feature>
<dbReference type="InterPro" id="IPR001789">
    <property type="entry name" value="Sig_transdc_resp-reg_receiver"/>
</dbReference>
<dbReference type="SMART" id="SM00388">
    <property type="entry name" value="HisKA"/>
    <property type="match status" value="1"/>
</dbReference>
<evidence type="ECO:0000313" key="8">
    <source>
        <dbReference type="EMBL" id="KNE61322.1"/>
    </source>
</evidence>
<evidence type="ECO:0000259" key="6">
    <source>
        <dbReference type="PROSITE" id="PS50109"/>
    </source>
</evidence>
<dbReference type="Pfam" id="PF00512">
    <property type="entry name" value="HisKA"/>
    <property type="match status" value="1"/>
</dbReference>
<dbReference type="Gene3D" id="3.30.565.10">
    <property type="entry name" value="Histidine kinase-like ATPase, C-terminal domain"/>
    <property type="match status" value="1"/>
</dbReference>
<dbReference type="PANTHER" id="PTHR45339:SF1">
    <property type="entry name" value="HYBRID SIGNAL TRANSDUCTION HISTIDINE KINASE J"/>
    <property type="match status" value="1"/>
</dbReference>
<proteinExistence type="predicted"/>
<dbReference type="InterPro" id="IPR011006">
    <property type="entry name" value="CheY-like_superfamily"/>
</dbReference>
<dbReference type="SMART" id="SM00387">
    <property type="entry name" value="HATPase_c"/>
    <property type="match status" value="1"/>
</dbReference>
<keyword evidence="5" id="KW-0812">Transmembrane</keyword>
<dbReference type="PROSITE" id="PS50110">
    <property type="entry name" value="RESPONSE_REGULATORY"/>
    <property type="match status" value="1"/>
</dbReference>
<dbReference type="Pfam" id="PF25487">
    <property type="entry name" value="ETR1_N"/>
    <property type="match status" value="1"/>
</dbReference>
<protein>
    <recommendedName>
        <fullName evidence="10">Ethylene receptor</fullName>
    </recommendedName>
</protein>
<dbReference type="Gene3D" id="1.10.287.130">
    <property type="match status" value="1"/>
</dbReference>
<dbReference type="Pfam" id="PF02518">
    <property type="entry name" value="HATPase_c"/>
    <property type="match status" value="1"/>
</dbReference>
<accession>A0A0L0SFU1</accession>
<dbReference type="CDD" id="cd16922">
    <property type="entry name" value="HATPase_EvgS-ArcB-TorS-like"/>
    <property type="match status" value="1"/>
</dbReference>
<dbReference type="InterPro" id="IPR005467">
    <property type="entry name" value="His_kinase_dom"/>
</dbReference>
<keyword evidence="9" id="KW-1185">Reference proteome</keyword>
<feature type="domain" description="Response regulatory" evidence="7">
    <location>
        <begin position="1123"/>
        <end position="1248"/>
    </location>
</feature>
<dbReference type="STRING" id="578462.A0A0L0SFU1"/>
<dbReference type="SUPFAM" id="SSF55874">
    <property type="entry name" value="ATPase domain of HSP90 chaperone/DNA topoisomerase II/histidine kinase"/>
    <property type="match status" value="1"/>
</dbReference>
<dbReference type="InterPro" id="IPR036097">
    <property type="entry name" value="HisK_dim/P_sf"/>
</dbReference>
<dbReference type="SUPFAM" id="SSF47384">
    <property type="entry name" value="Homodimeric domain of signal transducing histidine kinase"/>
    <property type="match status" value="1"/>
</dbReference>
<dbReference type="PROSITE" id="PS50109">
    <property type="entry name" value="HIS_KIN"/>
    <property type="match status" value="1"/>
</dbReference>
<dbReference type="EMBL" id="GG745337">
    <property type="protein sequence ID" value="KNE61322.1"/>
    <property type="molecule type" value="Genomic_DNA"/>
</dbReference>
<reference evidence="9" key="2">
    <citation type="submission" date="2009-11" db="EMBL/GenBank/DDBJ databases">
        <title>The Genome Sequence of Allomyces macrogynus strain ATCC 38327.</title>
        <authorList>
            <consortium name="The Broad Institute Genome Sequencing Platform"/>
            <person name="Russ C."/>
            <person name="Cuomo C."/>
            <person name="Shea T."/>
            <person name="Young S.K."/>
            <person name="Zeng Q."/>
            <person name="Koehrsen M."/>
            <person name="Haas B."/>
            <person name="Borodovsky M."/>
            <person name="Guigo R."/>
            <person name="Alvarado L."/>
            <person name="Berlin A."/>
            <person name="Borenstein D."/>
            <person name="Chen Z."/>
            <person name="Engels R."/>
            <person name="Freedman E."/>
            <person name="Gellesch M."/>
            <person name="Goldberg J."/>
            <person name="Griggs A."/>
            <person name="Gujja S."/>
            <person name="Heiman D."/>
            <person name="Hepburn T."/>
            <person name="Howarth C."/>
            <person name="Jen D."/>
            <person name="Larson L."/>
            <person name="Lewis B."/>
            <person name="Mehta T."/>
            <person name="Park D."/>
            <person name="Pearson M."/>
            <person name="Roberts A."/>
            <person name="Saif S."/>
            <person name="Shenoy N."/>
            <person name="Sisk P."/>
            <person name="Stolte C."/>
            <person name="Sykes S."/>
            <person name="Walk T."/>
            <person name="White J."/>
            <person name="Yandava C."/>
            <person name="Burger G."/>
            <person name="Gray M.W."/>
            <person name="Holland P.W.H."/>
            <person name="King N."/>
            <person name="Lang F.B.F."/>
            <person name="Roger A.J."/>
            <person name="Ruiz-Trillo I."/>
            <person name="Lander E."/>
            <person name="Nusbaum C."/>
        </authorList>
    </citation>
    <scope>NUCLEOTIDE SEQUENCE [LARGE SCALE GENOMIC DNA]</scope>
    <source>
        <strain evidence="9">ATCC 38327</strain>
    </source>
</reference>
<feature type="compositionally biased region" description="Low complexity" evidence="4">
    <location>
        <begin position="216"/>
        <end position="228"/>
    </location>
</feature>
<dbReference type="SUPFAM" id="SSF52172">
    <property type="entry name" value="CheY-like"/>
    <property type="match status" value="1"/>
</dbReference>
<keyword evidence="5" id="KW-0472">Membrane</keyword>
<dbReference type="VEuPathDB" id="FungiDB:AMAG_07058"/>
<dbReference type="InterPro" id="IPR004358">
    <property type="entry name" value="Sig_transdc_His_kin-like_C"/>
</dbReference>
<dbReference type="GO" id="GO:0000155">
    <property type="term" value="F:phosphorelay sensor kinase activity"/>
    <property type="evidence" value="ECO:0007669"/>
    <property type="project" value="InterPro"/>
</dbReference>
<evidence type="ECO:0000256" key="4">
    <source>
        <dbReference type="SAM" id="MobiDB-lite"/>
    </source>
</evidence>
<feature type="region of interest" description="Disordered" evidence="4">
    <location>
        <begin position="318"/>
        <end position="342"/>
    </location>
</feature>
<dbReference type="Proteomes" id="UP000054350">
    <property type="component" value="Unassembled WGS sequence"/>
</dbReference>
<evidence type="ECO:0000256" key="5">
    <source>
        <dbReference type="SAM" id="Phobius"/>
    </source>
</evidence>
<keyword evidence="5" id="KW-1133">Transmembrane helix</keyword>
<dbReference type="eggNOG" id="KOG0519">
    <property type="taxonomic scope" value="Eukaryota"/>
</dbReference>
<dbReference type="InterPro" id="IPR003594">
    <property type="entry name" value="HATPase_dom"/>
</dbReference>